<name>A0A9X0AA01_9HELO</name>
<sequence>MPFPTFEGAIEVDDWAASLPSTSDPKRNTVENAVVTQFGLGPNHYYSPYPPVHNHQHHINHMNIPPNIEQATTSQTSNALGNNVFTNAISPSLYDNDIDPSPFLGPDYLEFPSTPQQQSSSIYTGYQSLQHILSTPARDDLISENFQHNSTRDPQHANSNSLQPNISTNISNNNSVGLCIRSNYEIADKLFTLIRAKLIEGENISVEYKPSFLKDSIQFFYRTYASGPLETLEFGLSIRKSIRDVLLDIRIQDRDDKSSCILEVVDGAYYKEGWRLNKPTHSGQLSTDHDRHDAHISSAVQSIMSSPSFPNQFASSSQTTESTIFASSRSKRRPKERTATRTSNSQSKKQRRFPTKPYECYCGKLFPNLKALSRHFNTHSPCQFIACPEANCSHLSLRIDSMEDHLKIHHIDISRLRSDERHQTRQQLKQNTFSILDCTHNRCIVEGCNRQFPRHEIDGCRKSQAHILGHYKNKNSLPRSFRHICSDEEFCNGKEAWRKSMYVTGLRIQKLDQMDIDDLEEDL</sequence>
<dbReference type="AlphaFoldDB" id="A0A9X0AA01"/>
<dbReference type="Proteomes" id="UP001152300">
    <property type="component" value="Unassembled WGS sequence"/>
</dbReference>
<dbReference type="EMBL" id="JAPEIS010000015">
    <property type="protein sequence ID" value="KAJ8058782.1"/>
    <property type="molecule type" value="Genomic_DNA"/>
</dbReference>
<dbReference type="InterPro" id="IPR013087">
    <property type="entry name" value="Znf_C2H2_type"/>
</dbReference>
<evidence type="ECO:0000256" key="1">
    <source>
        <dbReference type="SAM" id="MobiDB-lite"/>
    </source>
</evidence>
<feature type="region of interest" description="Disordered" evidence="1">
    <location>
        <begin position="308"/>
        <end position="352"/>
    </location>
</feature>
<dbReference type="SMART" id="SM00355">
    <property type="entry name" value="ZnF_C2H2"/>
    <property type="match status" value="2"/>
</dbReference>
<evidence type="ECO:0000259" key="2">
    <source>
        <dbReference type="SMART" id="SM00355"/>
    </source>
</evidence>
<comment type="caution">
    <text evidence="3">The sequence shown here is derived from an EMBL/GenBank/DDBJ whole genome shotgun (WGS) entry which is preliminary data.</text>
</comment>
<evidence type="ECO:0000313" key="3">
    <source>
        <dbReference type="EMBL" id="KAJ8058782.1"/>
    </source>
</evidence>
<dbReference type="OrthoDB" id="3437960at2759"/>
<gene>
    <name evidence="3" type="ORF">OCU04_011770</name>
</gene>
<reference evidence="3" key="1">
    <citation type="submission" date="2022-11" db="EMBL/GenBank/DDBJ databases">
        <title>Genome Resource of Sclerotinia nivalis Strain SnTB1, a Plant Pathogen Isolated from American Ginseng.</title>
        <authorList>
            <person name="Fan S."/>
        </authorList>
    </citation>
    <scope>NUCLEOTIDE SEQUENCE</scope>
    <source>
        <strain evidence="3">SnTB1</strain>
    </source>
</reference>
<feature type="domain" description="C2H2-type" evidence="2">
    <location>
        <begin position="385"/>
        <end position="409"/>
    </location>
</feature>
<feature type="compositionally biased region" description="Polar residues" evidence="1">
    <location>
        <begin position="308"/>
        <end position="328"/>
    </location>
</feature>
<keyword evidence="4" id="KW-1185">Reference proteome</keyword>
<feature type="domain" description="C2H2-type" evidence="2">
    <location>
        <begin position="358"/>
        <end position="379"/>
    </location>
</feature>
<evidence type="ECO:0000313" key="4">
    <source>
        <dbReference type="Proteomes" id="UP001152300"/>
    </source>
</evidence>
<protein>
    <recommendedName>
        <fullName evidence="2">C2H2-type domain-containing protein</fullName>
    </recommendedName>
</protein>
<organism evidence="3 4">
    <name type="scientific">Sclerotinia nivalis</name>
    <dbReference type="NCBI Taxonomy" id="352851"/>
    <lineage>
        <taxon>Eukaryota</taxon>
        <taxon>Fungi</taxon>
        <taxon>Dikarya</taxon>
        <taxon>Ascomycota</taxon>
        <taxon>Pezizomycotina</taxon>
        <taxon>Leotiomycetes</taxon>
        <taxon>Helotiales</taxon>
        <taxon>Sclerotiniaceae</taxon>
        <taxon>Sclerotinia</taxon>
    </lineage>
</organism>
<accession>A0A9X0AA01</accession>
<proteinExistence type="predicted"/>
<dbReference type="Gene3D" id="3.30.160.60">
    <property type="entry name" value="Classic Zinc Finger"/>
    <property type="match status" value="1"/>
</dbReference>